<reference evidence="2" key="1">
    <citation type="submission" date="2025-08" db="UniProtKB">
        <authorList>
            <consortium name="RefSeq"/>
        </authorList>
    </citation>
    <scope>IDENTIFICATION</scope>
    <source>
        <strain evidence="2">14028-0561.14</strain>
        <tissue evidence="2">Whole fly</tissue>
    </source>
</reference>
<dbReference type="Proteomes" id="UP001652661">
    <property type="component" value="Chromosome 3L"/>
</dbReference>
<dbReference type="Gene3D" id="3.80.10.10">
    <property type="entry name" value="Ribonuclease Inhibitor"/>
    <property type="match status" value="1"/>
</dbReference>
<organism evidence="1 2">
    <name type="scientific">Drosophila kikkawai</name>
    <name type="common">Fruit fly</name>
    <dbReference type="NCBI Taxonomy" id="30033"/>
    <lineage>
        <taxon>Eukaryota</taxon>
        <taxon>Metazoa</taxon>
        <taxon>Ecdysozoa</taxon>
        <taxon>Arthropoda</taxon>
        <taxon>Hexapoda</taxon>
        <taxon>Insecta</taxon>
        <taxon>Pterygota</taxon>
        <taxon>Neoptera</taxon>
        <taxon>Endopterygota</taxon>
        <taxon>Diptera</taxon>
        <taxon>Brachycera</taxon>
        <taxon>Muscomorpha</taxon>
        <taxon>Ephydroidea</taxon>
        <taxon>Drosophilidae</taxon>
        <taxon>Drosophila</taxon>
        <taxon>Sophophora</taxon>
    </lineage>
</organism>
<dbReference type="OrthoDB" id="7860491at2759"/>
<sequence length="392" mass="45170">MEPQRTLTDLPFEVLDLIFKALAYKDLRGRWPPYTVYHYSKDKLSLAETCEYLGQAFAYHSRDIYKKAIYDRSSPYISERDYSVIVSLCGSTAVEYVGSPGCNWSAEVAKAVGQYCPNLQRVRFQVYLDNGDILISLIHKAKNAIKSLDFGYASHDPLRIGSNIMHKIPELPLLKTLTLDSFRVDEAYEIQRFLSIEELFLQSHYSHIEDLKTLNLFKVCAPLKKLRILTVIGVHIISETDEDEAIPEFPALEHFKLSSCIISMEFPSCPKLKILDISCTKCHIEGLVCKSVLKQGKDLERLIVESRPSQFDNESLLEVIQKFRKLRYFNVPIRKIKFDLLYATELVNVLRENGVTKEDPLELVLDEVSKIHWLHHWLSYISGSNIIKARVY</sequence>
<dbReference type="AlphaFoldDB" id="A0A6P4IR35"/>
<dbReference type="SUPFAM" id="SSF52047">
    <property type="entry name" value="RNI-like"/>
    <property type="match status" value="1"/>
</dbReference>
<gene>
    <name evidence="2" type="primary">LOC108080632</name>
</gene>
<dbReference type="RefSeq" id="XP_017030945.1">
    <property type="nucleotide sequence ID" value="XM_017175456.2"/>
</dbReference>
<evidence type="ECO:0000313" key="2">
    <source>
        <dbReference type="RefSeq" id="XP_017030945.1"/>
    </source>
</evidence>
<dbReference type="InterPro" id="IPR032675">
    <property type="entry name" value="LRR_dom_sf"/>
</dbReference>
<evidence type="ECO:0008006" key="3">
    <source>
        <dbReference type="Google" id="ProtNLM"/>
    </source>
</evidence>
<name>A0A6P4IR35_DROKI</name>
<keyword evidence="1" id="KW-1185">Reference proteome</keyword>
<dbReference type="GeneID" id="108080632"/>
<accession>A0A6P4IR35</accession>
<protein>
    <recommendedName>
        <fullName evidence="3">F-box domain-containing protein</fullName>
    </recommendedName>
</protein>
<proteinExistence type="predicted"/>
<evidence type="ECO:0000313" key="1">
    <source>
        <dbReference type="Proteomes" id="UP001652661"/>
    </source>
</evidence>